<name>A0A2S3ZSI4_ARTGL</name>
<dbReference type="EMBL" id="PPXC01000018">
    <property type="protein sequence ID" value="POH72054.1"/>
    <property type="molecule type" value="Genomic_DNA"/>
</dbReference>
<feature type="transmembrane region" description="Helical" evidence="1">
    <location>
        <begin position="23"/>
        <end position="41"/>
    </location>
</feature>
<gene>
    <name evidence="2" type="ORF">CVS27_17905</name>
</gene>
<sequence>MALALVVVLFMPDWTGSGSNRPLWLFLVPIALGIAGAAFALRSRHLWWTLISALWGFALIQGLVLVVTLTSGP</sequence>
<keyword evidence="1" id="KW-1133">Transmembrane helix</keyword>
<evidence type="ECO:0000313" key="2">
    <source>
        <dbReference type="EMBL" id="POH72054.1"/>
    </source>
</evidence>
<accession>A0A2S3ZSI4</accession>
<keyword evidence="1" id="KW-0812">Transmembrane</keyword>
<keyword evidence="1" id="KW-0472">Membrane</keyword>
<comment type="caution">
    <text evidence="2">The sequence shown here is derived from an EMBL/GenBank/DDBJ whole genome shotgun (WGS) entry which is preliminary data.</text>
</comment>
<keyword evidence="3" id="KW-1185">Reference proteome</keyword>
<organism evidence="2 3">
    <name type="scientific">Arthrobacter glacialis</name>
    <dbReference type="NCBI Taxonomy" id="1664"/>
    <lineage>
        <taxon>Bacteria</taxon>
        <taxon>Bacillati</taxon>
        <taxon>Actinomycetota</taxon>
        <taxon>Actinomycetes</taxon>
        <taxon>Micrococcales</taxon>
        <taxon>Micrococcaceae</taxon>
        <taxon>Arthrobacter</taxon>
    </lineage>
</organism>
<proteinExistence type="predicted"/>
<protein>
    <recommendedName>
        <fullName evidence="4">DUF4175 domain-containing protein</fullName>
    </recommendedName>
</protein>
<evidence type="ECO:0008006" key="4">
    <source>
        <dbReference type="Google" id="ProtNLM"/>
    </source>
</evidence>
<dbReference type="Proteomes" id="UP000237061">
    <property type="component" value="Unassembled WGS sequence"/>
</dbReference>
<dbReference type="AlphaFoldDB" id="A0A2S3ZSI4"/>
<reference evidence="2 3" key="1">
    <citation type="submission" date="2018-01" db="EMBL/GenBank/DDBJ databases">
        <title>Arthrobacter sp. nov., from glaciers in China.</title>
        <authorList>
            <person name="Liu Q."/>
            <person name="Xin Y.-H."/>
        </authorList>
    </citation>
    <scope>NUCLEOTIDE SEQUENCE [LARGE SCALE GENOMIC DNA]</scope>
    <source>
        <strain evidence="2 3">HLT2-12-2</strain>
    </source>
</reference>
<feature type="transmembrane region" description="Helical" evidence="1">
    <location>
        <begin position="48"/>
        <end position="69"/>
    </location>
</feature>
<evidence type="ECO:0000256" key="1">
    <source>
        <dbReference type="SAM" id="Phobius"/>
    </source>
</evidence>
<evidence type="ECO:0000313" key="3">
    <source>
        <dbReference type="Proteomes" id="UP000237061"/>
    </source>
</evidence>